<dbReference type="AlphaFoldDB" id="A0A8K0VT93"/>
<proteinExistence type="predicted"/>
<keyword evidence="1" id="KW-0489">Methyltransferase</keyword>
<gene>
    <name evidence="1" type="ORF">FB567DRAFT_612586</name>
</gene>
<protein>
    <submittedName>
        <fullName evidence="1">S-adenosyl-L-methionine-dependent methyltransferase</fullName>
    </submittedName>
</protein>
<dbReference type="PANTHER" id="PTHR43591:SF24">
    <property type="entry name" value="2-METHOXY-6-POLYPRENYL-1,4-BENZOQUINOL METHYLASE, MITOCHONDRIAL"/>
    <property type="match status" value="1"/>
</dbReference>
<dbReference type="EMBL" id="JAGMVJ010000025">
    <property type="protein sequence ID" value="KAH7070990.1"/>
    <property type="molecule type" value="Genomic_DNA"/>
</dbReference>
<dbReference type="Pfam" id="PF13489">
    <property type="entry name" value="Methyltransf_23"/>
    <property type="match status" value="1"/>
</dbReference>
<comment type="caution">
    <text evidence="1">The sequence shown here is derived from an EMBL/GenBank/DDBJ whole genome shotgun (WGS) entry which is preliminary data.</text>
</comment>
<dbReference type="Proteomes" id="UP000813461">
    <property type="component" value="Unassembled WGS sequence"/>
</dbReference>
<dbReference type="InterPro" id="IPR029063">
    <property type="entry name" value="SAM-dependent_MTases_sf"/>
</dbReference>
<dbReference type="GO" id="GO:0032259">
    <property type="term" value="P:methylation"/>
    <property type="evidence" value="ECO:0007669"/>
    <property type="project" value="UniProtKB-KW"/>
</dbReference>
<organism evidence="1 2">
    <name type="scientific">Paraphoma chrysanthemicola</name>
    <dbReference type="NCBI Taxonomy" id="798071"/>
    <lineage>
        <taxon>Eukaryota</taxon>
        <taxon>Fungi</taxon>
        <taxon>Dikarya</taxon>
        <taxon>Ascomycota</taxon>
        <taxon>Pezizomycotina</taxon>
        <taxon>Dothideomycetes</taxon>
        <taxon>Pleosporomycetidae</taxon>
        <taxon>Pleosporales</taxon>
        <taxon>Pleosporineae</taxon>
        <taxon>Phaeosphaeriaceae</taxon>
        <taxon>Paraphoma</taxon>
    </lineage>
</organism>
<keyword evidence="2" id="KW-1185">Reference proteome</keyword>
<keyword evidence="1" id="KW-0808">Transferase</keyword>
<evidence type="ECO:0000313" key="1">
    <source>
        <dbReference type="EMBL" id="KAH7070990.1"/>
    </source>
</evidence>
<dbReference type="CDD" id="cd02440">
    <property type="entry name" value="AdoMet_MTases"/>
    <property type="match status" value="1"/>
</dbReference>
<reference evidence="1" key="1">
    <citation type="journal article" date="2021" name="Nat. Commun.">
        <title>Genetic determinants of endophytism in the Arabidopsis root mycobiome.</title>
        <authorList>
            <person name="Mesny F."/>
            <person name="Miyauchi S."/>
            <person name="Thiergart T."/>
            <person name="Pickel B."/>
            <person name="Atanasova L."/>
            <person name="Karlsson M."/>
            <person name="Huettel B."/>
            <person name="Barry K.W."/>
            <person name="Haridas S."/>
            <person name="Chen C."/>
            <person name="Bauer D."/>
            <person name="Andreopoulos W."/>
            <person name="Pangilinan J."/>
            <person name="LaButti K."/>
            <person name="Riley R."/>
            <person name="Lipzen A."/>
            <person name="Clum A."/>
            <person name="Drula E."/>
            <person name="Henrissat B."/>
            <person name="Kohler A."/>
            <person name="Grigoriev I.V."/>
            <person name="Martin F.M."/>
            <person name="Hacquard S."/>
        </authorList>
    </citation>
    <scope>NUCLEOTIDE SEQUENCE</scope>
    <source>
        <strain evidence="1">MPI-SDFR-AT-0120</strain>
    </source>
</reference>
<dbReference type="OrthoDB" id="506498at2759"/>
<accession>A0A8K0VT93</accession>
<evidence type="ECO:0000313" key="2">
    <source>
        <dbReference type="Proteomes" id="UP000813461"/>
    </source>
</evidence>
<dbReference type="PANTHER" id="PTHR43591">
    <property type="entry name" value="METHYLTRANSFERASE"/>
    <property type="match status" value="1"/>
</dbReference>
<name>A0A8K0VT93_9PLEO</name>
<dbReference type="Gene3D" id="3.40.50.150">
    <property type="entry name" value="Vaccinia Virus protein VP39"/>
    <property type="match status" value="1"/>
</dbReference>
<dbReference type="SUPFAM" id="SSF53335">
    <property type="entry name" value="S-adenosyl-L-methionine-dependent methyltransferases"/>
    <property type="match status" value="1"/>
</dbReference>
<dbReference type="GO" id="GO:0008168">
    <property type="term" value="F:methyltransferase activity"/>
    <property type="evidence" value="ECO:0007669"/>
    <property type="project" value="UniProtKB-KW"/>
</dbReference>
<sequence>MSDDSRTVTIHGRDFQQSSIDEKIYCAPVANDDREEERLTTQHDILRRLFGDAILSPSVRLNDPTKVLDCGYGGGDWSVEFAEEYEDCEVTGLDIFPLRLVDQPDNLDLVGYNLNDRLNDPEVFRLRAYDLIHSRFVAPGIKRNRWPSYFRDIRNLLRSGGYVQVVEYQLHILSNNGRLTDQSAVYQWWREYVAAMRDLNREPRIGPSLKGHAEAAGFRNVQVEYRRLPIGSWEQDPVLAGIGRDSVGLVGDLLDSLGLWPFTAHLGWTASRFNDLIQQVRAELQNVELQLYLPM</sequence>